<dbReference type="PROSITE" id="PS00383">
    <property type="entry name" value="TYR_PHOSPHATASE_1"/>
    <property type="match status" value="1"/>
</dbReference>
<dbReference type="InterPro" id="IPR000387">
    <property type="entry name" value="Tyr_Pase_dom"/>
</dbReference>
<dbReference type="GO" id="GO:0004725">
    <property type="term" value="F:protein tyrosine phosphatase activity"/>
    <property type="evidence" value="ECO:0007669"/>
    <property type="project" value="UniProtKB-EC"/>
</dbReference>
<dbReference type="InterPro" id="IPR000340">
    <property type="entry name" value="Dual-sp_phosphatase_cat-dom"/>
</dbReference>
<sequence length="506" mass="56485">MGNKKSTLLGKKHGKEPKASPATTISSATQSQSRVMMGREYHNVDSSTYVLPKDDMEKDRLHQQHFVVKEQLGGNLLCPETTFPLFDKGIWALDVGCGPGSWVLDMATDFPSSEFEAFDMAATFPSAIHPPNVHFSIANLLEPLKFDVDFDFINMRFFALALRKDEWAVAYSNIYKAIKQGGYFQHVETTAMPDTEDREINEVFNALASLQRKKGQEPLISRQLVGLAKEQGFEIVYDRVVTVEAGWGSRADQLMAETIGQGVLGTAPFLAAELGLSEKAYTMAIEDSDSSDDEVHPPLTTFSHLYSTLENDANGQPGGILITSVAQQVIDGLWIGGFTAAESLHFLEKEGIRHILSLGHFKPHHTDKGIDNKIIVILDAPQQNIVQYFDETFEYIHGILDRGERVLVHCVAGVSRSATIITAYLMRLKQIRYKAALAMLKRVRPFVSPNDGFLQQLRLYQTMGNRVDVDNPEYKKFLERHPNQDEAAMDPVYGHPHSTPTPATKE</sequence>
<dbReference type="PROSITE" id="PS50056">
    <property type="entry name" value="TYR_PHOSPHATASE_2"/>
    <property type="match status" value="1"/>
</dbReference>
<reference evidence="8" key="1">
    <citation type="submission" date="2020-12" db="EMBL/GenBank/DDBJ databases">
        <title>Metabolic potential, ecology and presence of endohyphal bacteria is reflected in genomic diversity of Mucoromycotina.</title>
        <authorList>
            <person name="Muszewska A."/>
            <person name="Okrasinska A."/>
            <person name="Steczkiewicz K."/>
            <person name="Drgas O."/>
            <person name="Orlowska M."/>
            <person name="Perlinska-Lenart U."/>
            <person name="Aleksandrzak-Piekarczyk T."/>
            <person name="Szatraj K."/>
            <person name="Zielenkiewicz U."/>
            <person name="Pilsyk S."/>
            <person name="Malc E."/>
            <person name="Mieczkowski P."/>
            <person name="Kruszewska J.S."/>
            <person name="Biernat P."/>
            <person name="Pawlowska J."/>
        </authorList>
    </citation>
    <scope>NUCLEOTIDE SEQUENCE</scope>
    <source>
        <strain evidence="8">WA0000067209</strain>
    </source>
</reference>
<proteinExistence type="inferred from homology"/>
<feature type="domain" description="Tyrosine specific protein phosphatases" evidence="7">
    <location>
        <begin position="383"/>
        <end position="445"/>
    </location>
</feature>
<keyword evidence="3" id="KW-0378">Hydrolase</keyword>
<dbReference type="EMBL" id="JAEPQZ010000014">
    <property type="protein sequence ID" value="KAG2173850.1"/>
    <property type="molecule type" value="Genomic_DNA"/>
</dbReference>
<gene>
    <name evidence="8" type="ORF">INT43_005270</name>
</gene>
<dbReference type="InterPro" id="IPR029063">
    <property type="entry name" value="SAM-dependent_MTases_sf"/>
</dbReference>
<dbReference type="SUPFAM" id="SSF53335">
    <property type="entry name" value="S-adenosyl-L-methionine-dependent methyltransferases"/>
    <property type="match status" value="1"/>
</dbReference>
<comment type="caution">
    <text evidence="8">The sequence shown here is derived from an EMBL/GenBank/DDBJ whole genome shotgun (WGS) entry which is preliminary data.</text>
</comment>
<dbReference type="CDD" id="cd02440">
    <property type="entry name" value="AdoMet_MTases"/>
    <property type="match status" value="1"/>
</dbReference>
<dbReference type="Pfam" id="PF00782">
    <property type="entry name" value="DSPc"/>
    <property type="match status" value="1"/>
</dbReference>
<comment type="similarity">
    <text evidence="1">Belongs to the protein-tyrosine phosphatase family. Non-receptor class dual specificity subfamily.</text>
</comment>
<dbReference type="SMART" id="SM00195">
    <property type="entry name" value="DSPc"/>
    <property type="match status" value="1"/>
</dbReference>
<dbReference type="PROSITE" id="PS50054">
    <property type="entry name" value="TYR_PHOSPHATASE_DUAL"/>
    <property type="match status" value="1"/>
</dbReference>
<feature type="region of interest" description="Disordered" evidence="5">
    <location>
        <begin position="1"/>
        <end position="32"/>
    </location>
</feature>
<organism evidence="8 9">
    <name type="scientific">Mortierella isabellina</name>
    <name type="common">Filamentous fungus</name>
    <name type="synonym">Umbelopsis isabellina</name>
    <dbReference type="NCBI Taxonomy" id="91625"/>
    <lineage>
        <taxon>Eukaryota</taxon>
        <taxon>Fungi</taxon>
        <taxon>Fungi incertae sedis</taxon>
        <taxon>Mucoromycota</taxon>
        <taxon>Mucoromycotina</taxon>
        <taxon>Umbelopsidomycetes</taxon>
        <taxon>Umbelopsidales</taxon>
        <taxon>Umbelopsidaceae</taxon>
        <taxon>Umbelopsis</taxon>
    </lineage>
</organism>
<dbReference type="OrthoDB" id="2017893at2759"/>
<dbReference type="Pfam" id="PF13649">
    <property type="entry name" value="Methyltransf_25"/>
    <property type="match status" value="1"/>
</dbReference>
<dbReference type="SMART" id="SM00404">
    <property type="entry name" value="PTPc_motif"/>
    <property type="match status" value="1"/>
</dbReference>
<evidence type="ECO:0000256" key="1">
    <source>
        <dbReference type="ARBA" id="ARBA00008601"/>
    </source>
</evidence>
<feature type="domain" description="Tyrosine-protein phosphatase" evidence="6">
    <location>
        <begin position="324"/>
        <end position="466"/>
    </location>
</feature>
<evidence type="ECO:0000256" key="3">
    <source>
        <dbReference type="ARBA" id="ARBA00022801"/>
    </source>
</evidence>
<dbReference type="EC" id="3.1.3.48" evidence="2"/>
<dbReference type="CDD" id="cd14498">
    <property type="entry name" value="DSP"/>
    <property type="match status" value="1"/>
</dbReference>
<dbReference type="InterPro" id="IPR041698">
    <property type="entry name" value="Methyltransf_25"/>
</dbReference>
<dbReference type="InterPro" id="IPR020422">
    <property type="entry name" value="TYR_PHOSPHATASE_DUAL_dom"/>
</dbReference>
<evidence type="ECO:0000256" key="2">
    <source>
        <dbReference type="ARBA" id="ARBA00013064"/>
    </source>
</evidence>
<name>A0A8H7PHB9_MORIS</name>
<dbReference type="GO" id="GO:0008138">
    <property type="term" value="F:protein tyrosine/serine/threonine phosphatase activity"/>
    <property type="evidence" value="ECO:0007669"/>
    <property type="project" value="TreeGrafter"/>
</dbReference>
<keyword evidence="4" id="KW-0904">Protein phosphatase</keyword>
<dbReference type="SUPFAM" id="SSF52799">
    <property type="entry name" value="(Phosphotyrosine protein) phosphatases II"/>
    <property type="match status" value="1"/>
</dbReference>
<dbReference type="GO" id="GO:0005634">
    <property type="term" value="C:nucleus"/>
    <property type="evidence" value="ECO:0007669"/>
    <property type="project" value="TreeGrafter"/>
</dbReference>
<evidence type="ECO:0000259" key="7">
    <source>
        <dbReference type="PROSITE" id="PS50056"/>
    </source>
</evidence>
<dbReference type="PANTHER" id="PTHR45848">
    <property type="entry name" value="DUAL SPECIFICITY PROTEIN PHOSPHATASE 12 FAMILY MEMBER"/>
    <property type="match status" value="1"/>
</dbReference>
<evidence type="ECO:0000256" key="4">
    <source>
        <dbReference type="ARBA" id="ARBA00022912"/>
    </source>
</evidence>
<evidence type="ECO:0000313" key="9">
    <source>
        <dbReference type="Proteomes" id="UP000654370"/>
    </source>
</evidence>
<accession>A0A8H7PHB9</accession>
<dbReference type="PANTHER" id="PTHR45848:SF4">
    <property type="entry name" value="DUAL SPECIFICITY PROTEIN PHOSPHATASE 12"/>
    <property type="match status" value="1"/>
</dbReference>
<keyword evidence="9" id="KW-1185">Reference proteome</keyword>
<dbReference type="InterPro" id="IPR029021">
    <property type="entry name" value="Prot-tyrosine_phosphatase-like"/>
</dbReference>
<evidence type="ECO:0000313" key="8">
    <source>
        <dbReference type="EMBL" id="KAG2173850.1"/>
    </source>
</evidence>
<protein>
    <recommendedName>
        <fullName evidence="2">protein-tyrosine-phosphatase</fullName>
        <ecNumber evidence="2">3.1.3.48</ecNumber>
    </recommendedName>
</protein>
<feature type="region of interest" description="Disordered" evidence="5">
    <location>
        <begin position="485"/>
        <end position="506"/>
    </location>
</feature>
<dbReference type="Gene3D" id="3.90.190.10">
    <property type="entry name" value="Protein tyrosine phosphatase superfamily"/>
    <property type="match status" value="1"/>
</dbReference>
<feature type="compositionally biased region" description="Low complexity" evidence="5">
    <location>
        <begin position="19"/>
        <end position="32"/>
    </location>
</feature>
<evidence type="ECO:0000259" key="6">
    <source>
        <dbReference type="PROSITE" id="PS50054"/>
    </source>
</evidence>
<dbReference type="Proteomes" id="UP000654370">
    <property type="component" value="Unassembled WGS sequence"/>
</dbReference>
<evidence type="ECO:0000256" key="5">
    <source>
        <dbReference type="SAM" id="MobiDB-lite"/>
    </source>
</evidence>
<dbReference type="InterPro" id="IPR003595">
    <property type="entry name" value="Tyr_Pase_cat"/>
</dbReference>
<dbReference type="AlphaFoldDB" id="A0A8H7PHB9"/>
<dbReference type="Gene3D" id="3.40.50.150">
    <property type="entry name" value="Vaccinia Virus protein VP39"/>
    <property type="match status" value="1"/>
</dbReference>
<dbReference type="InterPro" id="IPR016130">
    <property type="entry name" value="Tyr_Pase_AS"/>
</dbReference>